<gene>
    <name evidence="4" type="ORF">ITP53_54220</name>
</gene>
<protein>
    <submittedName>
        <fullName evidence="4">Alpha/beta fold hydrolase</fullName>
    </submittedName>
</protein>
<dbReference type="RefSeq" id="WP_195903284.1">
    <property type="nucleotide sequence ID" value="NZ_JADOGI010000425.1"/>
</dbReference>
<proteinExistence type="predicted"/>
<dbReference type="Gene3D" id="3.40.50.1820">
    <property type="entry name" value="alpha/beta hydrolase"/>
    <property type="match status" value="1"/>
</dbReference>
<evidence type="ECO:0000256" key="1">
    <source>
        <dbReference type="ARBA" id="ARBA00022450"/>
    </source>
</evidence>
<dbReference type="PANTHER" id="PTHR45527">
    <property type="entry name" value="NONRIBOSOMAL PEPTIDE SYNTHETASE"/>
    <property type="match status" value="1"/>
</dbReference>
<dbReference type="PANTHER" id="PTHR45527:SF1">
    <property type="entry name" value="FATTY ACID SYNTHASE"/>
    <property type="match status" value="1"/>
</dbReference>
<dbReference type="GO" id="GO:0005737">
    <property type="term" value="C:cytoplasm"/>
    <property type="evidence" value="ECO:0007669"/>
    <property type="project" value="TreeGrafter"/>
</dbReference>
<keyword evidence="4" id="KW-0378">Hydrolase</keyword>
<keyword evidence="2" id="KW-0597">Phosphoprotein</keyword>
<dbReference type="Proteomes" id="UP000605361">
    <property type="component" value="Unassembled WGS sequence"/>
</dbReference>
<evidence type="ECO:0000256" key="2">
    <source>
        <dbReference type="ARBA" id="ARBA00022553"/>
    </source>
</evidence>
<dbReference type="InterPro" id="IPR029058">
    <property type="entry name" value="AB_hydrolase_fold"/>
</dbReference>
<dbReference type="SUPFAM" id="SSF47336">
    <property type="entry name" value="ACP-like"/>
    <property type="match status" value="1"/>
</dbReference>
<reference evidence="4" key="1">
    <citation type="submission" date="2020-11" db="EMBL/GenBank/DDBJ databases">
        <title>Whole-genome analyses of Nonomuraea sp. K274.</title>
        <authorList>
            <person name="Veyisoglu A."/>
        </authorList>
    </citation>
    <scope>NUCLEOTIDE SEQUENCE</scope>
    <source>
        <strain evidence="4">K274</strain>
    </source>
</reference>
<dbReference type="InterPro" id="IPR009081">
    <property type="entry name" value="PP-bd_ACP"/>
</dbReference>
<dbReference type="Pfam" id="PF00550">
    <property type="entry name" value="PP-binding"/>
    <property type="match status" value="1"/>
</dbReference>
<dbReference type="AlphaFoldDB" id="A0A931AP08"/>
<dbReference type="SMART" id="SM00823">
    <property type="entry name" value="PKS_PP"/>
    <property type="match status" value="1"/>
</dbReference>
<dbReference type="InterPro" id="IPR020802">
    <property type="entry name" value="TesA-like"/>
</dbReference>
<feature type="non-terminal residue" evidence="4">
    <location>
        <position position="1"/>
    </location>
</feature>
<dbReference type="SMART" id="SM00824">
    <property type="entry name" value="PKS_TE"/>
    <property type="match status" value="1"/>
</dbReference>
<dbReference type="EMBL" id="JADOGI010000425">
    <property type="protein sequence ID" value="MBF8194469.1"/>
    <property type="molecule type" value="Genomic_DNA"/>
</dbReference>
<evidence type="ECO:0000313" key="5">
    <source>
        <dbReference type="Proteomes" id="UP000605361"/>
    </source>
</evidence>
<organism evidence="4 5">
    <name type="scientific">Nonomuraea cypriaca</name>
    <dbReference type="NCBI Taxonomy" id="1187855"/>
    <lineage>
        <taxon>Bacteria</taxon>
        <taxon>Bacillati</taxon>
        <taxon>Actinomycetota</taxon>
        <taxon>Actinomycetes</taxon>
        <taxon>Streptosporangiales</taxon>
        <taxon>Streptosporangiaceae</taxon>
        <taxon>Nonomuraea</taxon>
    </lineage>
</organism>
<dbReference type="InterPro" id="IPR036736">
    <property type="entry name" value="ACP-like_sf"/>
</dbReference>
<dbReference type="GO" id="GO:0044550">
    <property type="term" value="P:secondary metabolite biosynthetic process"/>
    <property type="evidence" value="ECO:0007669"/>
    <property type="project" value="TreeGrafter"/>
</dbReference>
<evidence type="ECO:0000259" key="3">
    <source>
        <dbReference type="PROSITE" id="PS50075"/>
    </source>
</evidence>
<dbReference type="SUPFAM" id="SSF53474">
    <property type="entry name" value="alpha/beta-Hydrolases"/>
    <property type="match status" value="1"/>
</dbReference>
<accession>A0A931AP08</accession>
<keyword evidence="5" id="KW-1185">Reference proteome</keyword>
<dbReference type="PROSITE" id="PS00012">
    <property type="entry name" value="PHOSPHOPANTETHEINE"/>
    <property type="match status" value="1"/>
</dbReference>
<dbReference type="InterPro" id="IPR020806">
    <property type="entry name" value="PKS_PP-bd"/>
</dbReference>
<dbReference type="InterPro" id="IPR006162">
    <property type="entry name" value="Ppantetheine_attach_site"/>
</dbReference>
<dbReference type="PROSITE" id="PS50075">
    <property type="entry name" value="CARRIER"/>
    <property type="match status" value="1"/>
</dbReference>
<evidence type="ECO:0000313" key="4">
    <source>
        <dbReference type="EMBL" id="MBF8194469.1"/>
    </source>
</evidence>
<feature type="domain" description="Carrier" evidence="3">
    <location>
        <begin position="1"/>
        <end position="82"/>
    </location>
</feature>
<dbReference type="GO" id="GO:0016787">
    <property type="term" value="F:hydrolase activity"/>
    <property type="evidence" value="ECO:0007669"/>
    <property type="project" value="UniProtKB-KW"/>
</dbReference>
<dbReference type="InterPro" id="IPR001031">
    <property type="entry name" value="Thioesterase"/>
</dbReference>
<sequence>RTPREKELCALFAGVLGARNPSPQVNPGVGVDTDFFAAGGDSLLAMRLAAAIEAELGVRTSIAALFEAPTPARLAVRLDRAATELDLSPLLTLRAEGDRPPLFCVHPGRGIGWSYTALLPHLAPDRPVYALQSPVLQGDYRVPESMRALAEDYLARVMAVRPEGPYLLLGHSFGGLLAYEMAACLREAGQEVGLVALLDAVPWPPGADPDPGEAEQEALTILLRTRTLHPYAQPGPLERGRVFAAVRDTEGPLSGLSGERLSAVADAVAAHLRLAVTYRPPPLDRTVLLFPATAEPGDPPSAVKAGRWRETAGRVRVHDLAYGHSDLLRPGPAAEIARVLEPILREF</sequence>
<keyword evidence="1" id="KW-0596">Phosphopantetheine</keyword>
<name>A0A931AP08_9ACTN</name>
<dbReference type="GO" id="GO:0043041">
    <property type="term" value="P:amino acid activation for nonribosomal peptide biosynthetic process"/>
    <property type="evidence" value="ECO:0007669"/>
    <property type="project" value="TreeGrafter"/>
</dbReference>
<dbReference type="GO" id="GO:0031177">
    <property type="term" value="F:phosphopantetheine binding"/>
    <property type="evidence" value="ECO:0007669"/>
    <property type="project" value="InterPro"/>
</dbReference>
<dbReference type="Pfam" id="PF00975">
    <property type="entry name" value="Thioesterase"/>
    <property type="match status" value="1"/>
</dbReference>
<comment type="caution">
    <text evidence="4">The sequence shown here is derived from an EMBL/GenBank/DDBJ whole genome shotgun (WGS) entry which is preliminary data.</text>
</comment>